<keyword evidence="3" id="KW-1185">Reference proteome</keyword>
<gene>
    <name evidence="2" type="ORF">SAMN05421858_2398</name>
</gene>
<evidence type="ECO:0000256" key="1">
    <source>
        <dbReference type="SAM" id="MobiDB-lite"/>
    </source>
</evidence>
<dbReference type="Proteomes" id="UP000186914">
    <property type="component" value="Unassembled WGS sequence"/>
</dbReference>
<protein>
    <submittedName>
        <fullName evidence="2">Uncharacterized protein</fullName>
    </submittedName>
</protein>
<evidence type="ECO:0000313" key="3">
    <source>
        <dbReference type="Proteomes" id="UP000186914"/>
    </source>
</evidence>
<sequence length="130" mass="13734">MNGNTPYAGTPDVTQAGQRASADVVELSSEQTRALRDSVTDIATLTRQFLPDEYVIGSQVTNGATGPQATVSVQPPVGHIVSAGFEPDNDELDDELINAEERDEVARGLAASAVLQVKQAVEDQITPTAR</sequence>
<reference evidence="3" key="1">
    <citation type="submission" date="2017-01" db="EMBL/GenBank/DDBJ databases">
        <authorList>
            <person name="Varghese N."/>
            <person name="Submissions S."/>
        </authorList>
    </citation>
    <scope>NUCLEOTIDE SEQUENCE [LARGE SCALE GENOMIC DNA]</scope>
    <source>
        <strain evidence="3">CGMCC 1.7737</strain>
    </source>
</reference>
<accession>A0A1N7B870</accession>
<feature type="region of interest" description="Disordered" evidence="1">
    <location>
        <begin position="1"/>
        <end position="20"/>
    </location>
</feature>
<organism evidence="2 3">
    <name type="scientific">Haladaptatus litoreus</name>
    <dbReference type="NCBI Taxonomy" id="553468"/>
    <lineage>
        <taxon>Archaea</taxon>
        <taxon>Methanobacteriati</taxon>
        <taxon>Methanobacteriota</taxon>
        <taxon>Stenosarchaea group</taxon>
        <taxon>Halobacteria</taxon>
        <taxon>Halobacteriales</taxon>
        <taxon>Haladaptataceae</taxon>
        <taxon>Haladaptatus</taxon>
    </lineage>
</organism>
<dbReference type="Pfam" id="PF19128">
    <property type="entry name" value="DUF5811"/>
    <property type="match status" value="1"/>
</dbReference>
<proteinExistence type="predicted"/>
<dbReference type="EMBL" id="FTNO01000002">
    <property type="protein sequence ID" value="SIR47512.1"/>
    <property type="molecule type" value="Genomic_DNA"/>
</dbReference>
<dbReference type="InterPro" id="IPR043835">
    <property type="entry name" value="DUF5811"/>
</dbReference>
<dbReference type="AlphaFoldDB" id="A0A1N7B870"/>
<evidence type="ECO:0000313" key="2">
    <source>
        <dbReference type="EMBL" id="SIR47512.1"/>
    </source>
</evidence>
<feature type="compositionally biased region" description="Polar residues" evidence="1">
    <location>
        <begin position="1"/>
        <end position="18"/>
    </location>
</feature>
<dbReference type="RefSeq" id="WP_076430446.1">
    <property type="nucleotide sequence ID" value="NZ_FTNO01000002.1"/>
</dbReference>
<name>A0A1N7B870_9EURY</name>
<dbReference type="OrthoDB" id="201266at2157"/>